<dbReference type="PANTHER" id="PTHR34139">
    <property type="entry name" value="UPF0331 PROTEIN MJ0127"/>
    <property type="match status" value="1"/>
</dbReference>
<evidence type="ECO:0000256" key="1">
    <source>
        <dbReference type="ARBA" id="ARBA00022553"/>
    </source>
</evidence>
<dbReference type="GO" id="GO:0004540">
    <property type="term" value="F:RNA nuclease activity"/>
    <property type="evidence" value="ECO:0007669"/>
    <property type="project" value="InterPro"/>
</dbReference>
<dbReference type="AlphaFoldDB" id="A0A1G2IH72"/>
<evidence type="ECO:0000313" key="6">
    <source>
        <dbReference type="EMBL" id="OGZ74115.1"/>
    </source>
</evidence>
<organism evidence="6 7">
    <name type="scientific">Candidatus Staskawiczbacteria bacterium RIFCSPLOWO2_01_FULL_38_12b</name>
    <dbReference type="NCBI Taxonomy" id="1802214"/>
    <lineage>
        <taxon>Bacteria</taxon>
        <taxon>Candidatus Staskawicziibacteriota</taxon>
    </lineage>
</organism>
<dbReference type="Proteomes" id="UP000176774">
    <property type="component" value="Unassembled WGS sequence"/>
</dbReference>
<protein>
    <recommendedName>
        <fullName evidence="8">DUF86 domain-containing protein</fullName>
    </recommendedName>
</protein>
<accession>A0A1G2IH72</accession>
<dbReference type="GO" id="GO:0110001">
    <property type="term" value="C:toxin-antitoxin complex"/>
    <property type="evidence" value="ECO:0007669"/>
    <property type="project" value="InterPro"/>
</dbReference>
<name>A0A1G2IH72_9BACT</name>
<evidence type="ECO:0000256" key="4">
    <source>
        <dbReference type="ARBA" id="ARBA00022741"/>
    </source>
</evidence>
<dbReference type="EMBL" id="MHPA01000001">
    <property type="protein sequence ID" value="OGZ74115.1"/>
    <property type="molecule type" value="Genomic_DNA"/>
</dbReference>
<proteinExistence type="predicted"/>
<dbReference type="GO" id="GO:0016787">
    <property type="term" value="F:hydrolase activity"/>
    <property type="evidence" value="ECO:0007669"/>
    <property type="project" value="UniProtKB-KW"/>
</dbReference>
<dbReference type="InterPro" id="IPR051813">
    <property type="entry name" value="HepT_RNase_toxin"/>
</dbReference>
<keyword evidence="2" id="KW-1277">Toxin-antitoxin system</keyword>
<evidence type="ECO:0000256" key="5">
    <source>
        <dbReference type="ARBA" id="ARBA00022801"/>
    </source>
</evidence>
<keyword evidence="3" id="KW-0540">Nuclease</keyword>
<sequence>MSIDQMLDSIRKIELFVNGIDKENFSENQLVQSAVIMQLTLIGEVSKKISSDLKEKVALPWKEIAGFRDKAIHNYFDINLDVVWDTISIDLPPLKEGLQEIFHAS</sequence>
<keyword evidence="5" id="KW-0378">Hydrolase</keyword>
<evidence type="ECO:0008006" key="8">
    <source>
        <dbReference type="Google" id="ProtNLM"/>
    </source>
</evidence>
<dbReference type="Pfam" id="PF01934">
    <property type="entry name" value="HepT-like"/>
    <property type="match status" value="1"/>
</dbReference>
<comment type="caution">
    <text evidence="6">The sequence shown here is derived from an EMBL/GenBank/DDBJ whole genome shotgun (WGS) entry which is preliminary data.</text>
</comment>
<dbReference type="InterPro" id="IPR008201">
    <property type="entry name" value="HepT-like"/>
</dbReference>
<evidence type="ECO:0000313" key="7">
    <source>
        <dbReference type="Proteomes" id="UP000176774"/>
    </source>
</evidence>
<dbReference type="PANTHER" id="PTHR34139:SF1">
    <property type="entry name" value="RNASE MJ1380-RELATED"/>
    <property type="match status" value="1"/>
</dbReference>
<gene>
    <name evidence="6" type="ORF">A2908_03460</name>
</gene>
<evidence type="ECO:0000256" key="3">
    <source>
        <dbReference type="ARBA" id="ARBA00022722"/>
    </source>
</evidence>
<reference evidence="6 7" key="1">
    <citation type="journal article" date="2016" name="Nat. Commun.">
        <title>Thousands of microbial genomes shed light on interconnected biogeochemical processes in an aquifer system.</title>
        <authorList>
            <person name="Anantharaman K."/>
            <person name="Brown C.T."/>
            <person name="Hug L.A."/>
            <person name="Sharon I."/>
            <person name="Castelle C.J."/>
            <person name="Probst A.J."/>
            <person name="Thomas B.C."/>
            <person name="Singh A."/>
            <person name="Wilkins M.J."/>
            <person name="Karaoz U."/>
            <person name="Brodie E.L."/>
            <person name="Williams K.H."/>
            <person name="Hubbard S.S."/>
            <person name="Banfield J.F."/>
        </authorList>
    </citation>
    <scope>NUCLEOTIDE SEQUENCE [LARGE SCALE GENOMIC DNA]</scope>
</reference>
<keyword evidence="1" id="KW-0597">Phosphoprotein</keyword>
<dbReference type="STRING" id="1802214.A2908_03460"/>
<evidence type="ECO:0000256" key="2">
    <source>
        <dbReference type="ARBA" id="ARBA00022649"/>
    </source>
</evidence>
<dbReference type="GO" id="GO:0000166">
    <property type="term" value="F:nucleotide binding"/>
    <property type="evidence" value="ECO:0007669"/>
    <property type="project" value="UniProtKB-KW"/>
</dbReference>
<keyword evidence="4" id="KW-0547">Nucleotide-binding</keyword>